<feature type="binding site" evidence="2">
    <location>
        <position position="65"/>
    </location>
    <ligand>
        <name>Mg(2+)</name>
        <dbReference type="ChEBI" id="CHEBI:18420"/>
        <label>1</label>
    </ligand>
</feature>
<comment type="pathway">
    <text evidence="2">Lipid metabolism; phospholipid metabolism.</text>
</comment>
<dbReference type="PROSITE" id="PS00379">
    <property type="entry name" value="CDP_ALCOHOL_P_TRANSF"/>
    <property type="match status" value="1"/>
</dbReference>
<dbReference type="eggNOG" id="arCOG00670">
    <property type="taxonomic scope" value="Archaea"/>
</dbReference>
<feature type="binding site" evidence="2">
    <location>
        <position position="68"/>
    </location>
    <ligand>
        <name>Mg(2+)</name>
        <dbReference type="ChEBI" id="CHEBI:18420"/>
        <label>1</label>
    </ligand>
</feature>
<dbReference type="InterPro" id="IPR054868">
    <property type="entry name" value="archin_ph_syn"/>
</dbReference>
<dbReference type="GO" id="GO:0005886">
    <property type="term" value="C:plasma membrane"/>
    <property type="evidence" value="ECO:0007669"/>
    <property type="project" value="UniProtKB-SubCell"/>
</dbReference>
<dbReference type="RefSeq" id="WP_013561658.1">
    <property type="nucleotide sequence ID" value="NC_014961.1"/>
</dbReference>
<dbReference type="GO" id="GO:0016780">
    <property type="term" value="F:phosphotransferase activity, for other substituted phosphate groups"/>
    <property type="evidence" value="ECO:0007669"/>
    <property type="project" value="UniProtKB-UniRule"/>
</dbReference>
<dbReference type="Gene3D" id="1.20.120.1760">
    <property type="match status" value="1"/>
</dbReference>
<comment type="similarity">
    <text evidence="2 3">Belongs to the CDP-alcohol phosphatidyltransferase class-I family.</text>
</comment>
<keyword evidence="5" id="KW-1185">Reference proteome</keyword>
<sequence length="194" mass="21134" precursor="true">MLNKLRGRIVLVMERLAKPLVLLGVSPHALTVSSMLVLLVGVFVFAYTSNTLLYLIFIAASSMLDALDGTVARVTGRTSRFGAFLDSTVDRVNDAAMIWSLSILGFNQTYIVLLLVSSMLVSYVRARGESLGAQLMGIGLIERPERILGIVLILLLYNASIHLAEILLLILAILSAATVLQRILQVYRFLGTGD</sequence>
<dbReference type="KEGG" id="dmu:Desmu_0117"/>
<feature type="transmembrane region" description="Helical" evidence="2">
    <location>
        <begin position="96"/>
        <end position="121"/>
    </location>
</feature>
<dbReference type="NCBIfam" id="NF040950">
    <property type="entry name" value="archin_ph_syn"/>
    <property type="match status" value="1"/>
</dbReference>
<reference evidence="4 5" key="2">
    <citation type="journal article" date="2011" name="Stand. Genomic Sci.">
        <title>Complete genome sequence of Desulfurococcus mucosus type strain (O7/1).</title>
        <authorList>
            <person name="Wirth R."/>
            <person name="Chertkov O."/>
            <person name="Held B."/>
            <person name="Lapidus A."/>
            <person name="Nolan M."/>
            <person name="Lucas S."/>
            <person name="Hammon N."/>
            <person name="Deshpande S."/>
            <person name="Cheng J.F."/>
            <person name="Tapia R."/>
            <person name="Han C."/>
            <person name="Goodwin L."/>
            <person name="Pitluck S."/>
            <person name="Liolios K."/>
            <person name="Ioanna P."/>
            <person name="Ivanova N."/>
            <person name="Mavromatis K."/>
            <person name="Mikhailova N."/>
            <person name="Pati A."/>
            <person name="Chen A."/>
            <person name="Palaniappan K."/>
            <person name="Land M."/>
            <person name="Hauser L."/>
            <person name="Chang Y.J."/>
            <person name="Jeffries C.D."/>
            <person name="Bilek Y."/>
            <person name="Hader T."/>
            <person name="Rohde M."/>
            <person name="Spring S."/>
            <person name="Sikorski J."/>
            <person name="Goker M."/>
            <person name="Woyke T."/>
            <person name="Bristow J."/>
            <person name="Eisen J.A."/>
            <person name="Markowitz V."/>
            <person name="Hugenholtz P."/>
            <person name="Kyrpides N.C."/>
            <person name="Klenk H.P."/>
        </authorList>
    </citation>
    <scope>NUCLEOTIDE SEQUENCE [LARGE SCALE GENOMIC DNA]</scope>
    <source>
        <strain evidence="5">ATCC 35584 / DSM 2162 / JCM 9187 / O7/1</strain>
    </source>
</reference>
<reference evidence="5" key="1">
    <citation type="submission" date="2010-11" db="EMBL/GenBank/DDBJ databases">
        <title>The complete genome of Desulfurococcus mucosus DSM 2162.</title>
        <authorList>
            <consortium name="US DOE Joint Genome Institute (JGI-PGF)"/>
            <person name="Lucas S."/>
            <person name="Copeland A."/>
            <person name="Lapidus A."/>
            <person name="Bruce D."/>
            <person name="Goodwin L."/>
            <person name="Pitluck S."/>
            <person name="Kyrpides N."/>
            <person name="Mavromatis K."/>
            <person name="Pagani I."/>
            <person name="Ivanova N."/>
            <person name="Ovchinnikova G."/>
            <person name="Chertkov O."/>
            <person name="Held B."/>
            <person name="Brettin T."/>
            <person name="Detter J.C."/>
            <person name="Tapia R."/>
            <person name="Han C."/>
            <person name="Land M."/>
            <person name="Hauser L."/>
            <person name="Markowitz V."/>
            <person name="Cheng J.-F."/>
            <person name="Hugenholtz P."/>
            <person name="Woyke T."/>
            <person name="Wu D."/>
            <person name="Wirth R."/>
            <person name="Bilek Y."/>
            <person name="Hader T."/>
            <person name="Klenk H.-P."/>
            <person name="Eisen J.A."/>
        </authorList>
    </citation>
    <scope>NUCLEOTIDE SEQUENCE [LARGE SCALE GENOMIC DNA]</scope>
    <source>
        <strain evidence="5">ATCC 35584 / DSM 2162 / JCM 9187 / O7/1</strain>
    </source>
</reference>
<dbReference type="HOGENOM" id="CLU_080384_1_0_2"/>
<dbReference type="InterPro" id="IPR044270">
    <property type="entry name" value="AIP_synthase"/>
</dbReference>
<dbReference type="GeneID" id="10152805"/>
<keyword evidence="1 2" id="KW-0808">Transferase</keyword>
<keyword evidence="2" id="KW-0443">Lipid metabolism</keyword>
<feature type="binding site" evidence="2">
    <location>
        <position position="86"/>
    </location>
    <ligand>
        <name>Mg(2+)</name>
        <dbReference type="ChEBI" id="CHEBI:18420"/>
        <label>1</label>
    </ligand>
</feature>
<keyword evidence="2" id="KW-0460">Magnesium</keyword>
<feature type="active site" description="Proton acceptor" evidence="2">
    <location>
        <position position="90"/>
    </location>
</feature>
<dbReference type="UniPathway" id="UPA00085"/>
<comment type="subcellular location">
    <subcellularLocation>
        <location evidence="2">Cell membrane</location>
        <topology evidence="2">Multi-pass membrane protein</topology>
    </subcellularLocation>
</comment>
<dbReference type="Proteomes" id="UP000001068">
    <property type="component" value="Chromosome"/>
</dbReference>
<dbReference type="AlphaFoldDB" id="E8R703"/>
<dbReference type="STRING" id="765177.Desmu_0117"/>
<evidence type="ECO:0000256" key="2">
    <source>
        <dbReference type="HAMAP-Rule" id="MF_02242"/>
    </source>
</evidence>
<keyword evidence="2" id="KW-0812">Transmembrane</keyword>
<keyword evidence="2" id="KW-1003">Cell membrane</keyword>
<feature type="transmembrane region" description="Helical" evidence="2">
    <location>
        <begin position="147"/>
        <end position="180"/>
    </location>
</feature>
<keyword evidence="2" id="KW-0472">Membrane</keyword>
<keyword evidence="2" id="KW-0464">Manganese</keyword>
<comment type="cofactor">
    <cofactor evidence="2">
        <name>Mn(2+)</name>
        <dbReference type="ChEBI" id="CHEBI:29035"/>
    </cofactor>
    <cofactor evidence="2">
        <name>Mg(2+)</name>
        <dbReference type="ChEBI" id="CHEBI:18420"/>
    </cofactor>
    <text evidence="2">Binds 2 Mg(2+) or Mn(2+) ions per subunit.</text>
</comment>
<protein>
    <recommendedName>
        <fullName evidence="2">Archaetidylinositol phosphate synthase</fullName>
        <shortName evidence="2">AIP synthase</shortName>
        <ecNumber evidence="2">2.7.8.39</ecNumber>
    </recommendedName>
</protein>
<gene>
    <name evidence="4" type="ordered locus">Desmu_0117</name>
</gene>
<evidence type="ECO:0000256" key="1">
    <source>
        <dbReference type="ARBA" id="ARBA00022679"/>
    </source>
</evidence>
<dbReference type="GO" id="GO:0000287">
    <property type="term" value="F:magnesium ion binding"/>
    <property type="evidence" value="ECO:0007669"/>
    <property type="project" value="UniProtKB-UniRule"/>
</dbReference>
<evidence type="ECO:0000313" key="4">
    <source>
        <dbReference type="EMBL" id="ADV64436.1"/>
    </source>
</evidence>
<keyword evidence="2" id="KW-0479">Metal-binding</keyword>
<dbReference type="GO" id="GO:0008654">
    <property type="term" value="P:phospholipid biosynthetic process"/>
    <property type="evidence" value="ECO:0007669"/>
    <property type="project" value="UniProtKB-UniRule"/>
</dbReference>
<comment type="catalytic activity">
    <reaction evidence="2">
        <text>CDP-2,3-bis-O-(phytanyl)-sn-glycerol + 1D-myo-inositol 3-phosphate = saturated 1-archaetidyl-1D-myo-inositol 3-phosphate + CMP + H(+)</text>
        <dbReference type="Rhea" id="RHEA:36823"/>
        <dbReference type="ChEBI" id="CHEBI:15378"/>
        <dbReference type="ChEBI" id="CHEBI:58401"/>
        <dbReference type="ChEBI" id="CHEBI:60377"/>
        <dbReference type="ChEBI" id="CHEBI:74004"/>
        <dbReference type="ChEBI" id="CHEBI:74006"/>
        <dbReference type="EC" id="2.7.8.39"/>
    </reaction>
</comment>
<dbReference type="EMBL" id="CP002363">
    <property type="protein sequence ID" value="ADV64436.1"/>
    <property type="molecule type" value="Genomic_DNA"/>
</dbReference>
<keyword evidence="2" id="KW-0444">Lipid biosynthesis</keyword>
<evidence type="ECO:0000256" key="3">
    <source>
        <dbReference type="RuleBase" id="RU003750"/>
    </source>
</evidence>
<comment type="function">
    <text evidence="2">Catalyzes the formation of archaetidylinositol phosphate (AIP) from CDP-archaeol (CDP-ArOH or CDP-2,3-bis-(O-phytanyl)-sn-glycerol) and 1L-myo-inositol 1-phosphate (IP or 1D-myo-inositol 3-phosphate). AIP is a precursor of archaetidyl-myo-inositol (AI), an ether-type inositol phospholipid ubiquitously distributed in archaea membranes and essential for glycolipid biosynthesis in archaea.</text>
</comment>
<organism evidence="4 5">
    <name type="scientific">Desulfurococcus mucosus (strain ATCC 35584 / DSM 2162 / JCM 9187 / O7/1)</name>
    <dbReference type="NCBI Taxonomy" id="765177"/>
    <lineage>
        <taxon>Archaea</taxon>
        <taxon>Thermoproteota</taxon>
        <taxon>Thermoprotei</taxon>
        <taxon>Desulfurococcales</taxon>
        <taxon>Desulfurococcaceae</taxon>
        <taxon>Desulfurococcus</taxon>
    </lineage>
</organism>
<keyword evidence="2" id="KW-1133">Transmembrane helix</keyword>
<feature type="binding site" evidence="2">
    <location>
        <position position="86"/>
    </location>
    <ligand>
        <name>Mg(2+)</name>
        <dbReference type="ChEBI" id="CHEBI:18420"/>
        <label>2</label>
    </ligand>
</feature>
<evidence type="ECO:0000313" key="5">
    <source>
        <dbReference type="Proteomes" id="UP000001068"/>
    </source>
</evidence>
<name>E8R703_DESM0</name>
<dbReference type="InterPro" id="IPR043130">
    <property type="entry name" value="CDP-OH_PTrfase_TM_dom"/>
</dbReference>
<dbReference type="InterPro" id="IPR000462">
    <property type="entry name" value="CDP-OH_P_trans"/>
</dbReference>
<feature type="binding site" evidence="2">
    <location>
        <position position="90"/>
    </location>
    <ligand>
        <name>Mg(2+)</name>
        <dbReference type="ChEBI" id="CHEBI:18420"/>
        <label>2</label>
    </ligand>
</feature>
<dbReference type="Pfam" id="PF01066">
    <property type="entry name" value="CDP-OH_P_transf"/>
    <property type="match status" value="1"/>
</dbReference>
<proteinExistence type="inferred from homology"/>
<dbReference type="InterPro" id="IPR048254">
    <property type="entry name" value="CDP_ALCOHOL_P_TRANSF_CS"/>
</dbReference>
<feature type="binding site" evidence="2">
    <location>
        <position position="65"/>
    </location>
    <ligand>
        <name>Mg(2+)</name>
        <dbReference type="ChEBI" id="CHEBI:18420"/>
        <label>2</label>
    </ligand>
</feature>
<dbReference type="EC" id="2.7.8.39" evidence="2"/>
<comment type="caution">
    <text evidence="2">Lacks conserved residue(s) required for the propagation of feature annotation.</text>
</comment>
<accession>E8R703</accession>
<dbReference type="HAMAP" id="MF_02242">
    <property type="entry name" value="AIP_synthase"/>
    <property type="match status" value="1"/>
</dbReference>
<keyword evidence="2" id="KW-1208">Phospholipid metabolism</keyword>